<accession>A0A840V3U9</accession>
<dbReference type="InterPro" id="IPR006680">
    <property type="entry name" value="Amidohydro-rel"/>
</dbReference>
<dbReference type="PANTHER" id="PTHR43794:SF11">
    <property type="entry name" value="AMIDOHYDROLASE-RELATED DOMAIN-CONTAINING PROTEIN"/>
    <property type="match status" value="1"/>
</dbReference>
<feature type="binding site" evidence="4">
    <location>
        <position position="221"/>
    </location>
    <ligand>
        <name>substrate</name>
    </ligand>
</feature>
<dbReference type="InterPro" id="IPR032466">
    <property type="entry name" value="Metal_Hydrolase"/>
</dbReference>
<comment type="cofactor">
    <cofactor evidence="4">
        <name>Zn(2+)</name>
        <dbReference type="ChEBI" id="CHEBI:29105"/>
    </cofactor>
    <text evidence="4">Binds 1 zinc ion per subunit.</text>
</comment>
<keyword evidence="2 4" id="KW-0378">Hydrolase</keyword>
<dbReference type="InterPro" id="IPR011059">
    <property type="entry name" value="Metal-dep_hydrolase_composite"/>
</dbReference>
<dbReference type="InterPro" id="IPR023512">
    <property type="entry name" value="Deaminase_MtaD/DadD"/>
</dbReference>
<feature type="binding site" evidence="4">
    <location>
        <position position="306"/>
    </location>
    <ligand>
        <name>substrate</name>
    </ligand>
</feature>
<evidence type="ECO:0000256" key="3">
    <source>
        <dbReference type="ARBA" id="ARBA00022833"/>
    </source>
</evidence>
<sequence>MTPQADLLITGSHLLPGARQSELREDHGIAVAGDTIIAIGPTADLVAAHPRAQRLHTAHGLIMPGLINTHTHAAMSCFRGIADDLPLMTWLQEYIFPLERRLTPEIVYHSTLLSLAEMIKSGTTSFCDMYLFAKDVARAAEQSGLRAWIGEVLYDFPSPSYGPVEAGHSYVEEMFRHYRHHPLVSVAVMPHSVYTCSPDLLRRLAETARRENAILHIHLSENAAEVATCRERYGATPTRHLDELGVLGDNTLAAHCVVLDEDDINLLAARRVKVCHCVESNLKLASGIAPVVRMIERGVTVSLGTDGSASNNNVDMFGEMNCVAKVHKVERMDPTAMNAESTLEAATAGGAKALGMEERIGSLAVGRKADVIVIDLDQPHLIPLYNVPSHLVYAARGGDVVHSVINGRIVMRDRRLLTIDEHEVMAAMRTISAGFRPLPGRR</sequence>
<dbReference type="SUPFAM" id="SSF51556">
    <property type="entry name" value="Metallo-dependent hydrolases"/>
    <property type="match status" value="1"/>
</dbReference>
<name>A0A840V3U9_9BACT</name>
<comment type="catalytic activity">
    <reaction evidence="4">
        <text>S-methyl-5'-thioadenosine + H2O + H(+) = S-methyl-5'-thioinosine + NH4(+)</text>
        <dbReference type="Rhea" id="RHEA:25025"/>
        <dbReference type="ChEBI" id="CHEBI:15377"/>
        <dbReference type="ChEBI" id="CHEBI:15378"/>
        <dbReference type="ChEBI" id="CHEBI:17509"/>
        <dbReference type="ChEBI" id="CHEBI:28938"/>
        <dbReference type="ChEBI" id="CHEBI:48595"/>
        <dbReference type="EC" id="3.5.4.31"/>
    </reaction>
</comment>
<dbReference type="EC" id="3.5.4.31" evidence="4"/>
<comment type="caution">
    <text evidence="7">The sequence shown here is derived from an EMBL/GenBank/DDBJ whole genome shotgun (WGS) entry which is preliminary data.</text>
</comment>
<dbReference type="SUPFAM" id="SSF51338">
    <property type="entry name" value="Composite domain of metallo-dependent hydrolases"/>
    <property type="match status" value="2"/>
</dbReference>
<evidence type="ECO:0000259" key="6">
    <source>
        <dbReference type="Pfam" id="PF22039"/>
    </source>
</evidence>
<evidence type="ECO:0000256" key="1">
    <source>
        <dbReference type="ARBA" id="ARBA00022723"/>
    </source>
</evidence>
<dbReference type="GO" id="GO:0050270">
    <property type="term" value="F:S-adenosylhomocysteine deaminase activity"/>
    <property type="evidence" value="ECO:0007669"/>
    <property type="project" value="UniProtKB-UniRule"/>
</dbReference>
<dbReference type="Pfam" id="PF22039">
    <property type="entry name" value="HUTI_composite_bact"/>
    <property type="match status" value="1"/>
</dbReference>
<evidence type="ECO:0000256" key="2">
    <source>
        <dbReference type="ARBA" id="ARBA00022801"/>
    </source>
</evidence>
<dbReference type="Pfam" id="PF01979">
    <property type="entry name" value="Amidohydro_1"/>
    <property type="match status" value="1"/>
</dbReference>
<dbReference type="RefSeq" id="WP_183349869.1">
    <property type="nucleotide sequence ID" value="NZ_JACHEO010000006.1"/>
</dbReference>
<dbReference type="Gene3D" id="2.30.40.10">
    <property type="entry name" value="Urease, subunit C, domain 1"/>
    <property type="match status" value="1"/>
</dbReference>
<comment type="catalytic activity">
    <reaction evidence="4">
        <text>S-adenosyl-L-homocysteine + H2O + H(+) = S-inosyl-L-homocysteine + NH4(+)</text>
        <dbReference type="Rhea" id="RHEA:20716"/>
        <dbReference type="ChEBI" id="CHEBI:15377"/>
        <dbReference type="ChEBI" id="CHEBI:15378"/>
        <dbReference type="ChEBI" id="CHEBI:28938"/>
        <dbReference type="ChEBI" id="CHEBI:57856"/>
        <dbReference type="ChEBI" id="CHEBI:57985"/>
        <dbReference type="EC" id="3.5.4.28"/>
    </reaction>
</comment>
<dbReference type="InterPro" id="IPR054418">
    <property type="entry name" value="MQNX/HUTI_composite_N"/>
</dbReference>
<evidence type="ECO:0000313" key="8">
    <source>
        <dbReference type="Proteomes" id="UP000539642"/>
    </source>
</evidence>
<keyword evidence="8" id="KW-1185">Reference proteome</keyword>
<feature type="binding site" evidence="4">
    <location>
        <position position="70"/>
    </location>
    <ligand>
        <name>Zn(2+)</name>
        <dbReference type="ChEBI" id="CHEBI:29105"/>
    </ligand>
</feature>
<organism evidence="7 8">
    <name type="scientific">Desulfoprunum benzoelyticum</name>
    <dbReference type="NCBI Taxonomy" id="1506996"/>
    <lineage>
        <taxon>Bacteria</taxon>
        <taxon>Pseudomonadati</taxon>
        <taxon>Thermodesulfobacteriota</taxon>
        <taxon>Desulfobulbia</taxon>
        <taxon>Desulfobulbales</taxon>
        <taxon>Desulfobulbaceae</taxon>
        <taxon>Desulfoprunum</taxon>
    </lineage>
</organism>
<feature type="binding site" evidence="4">
    <location>
        <position position="99"/>
    </location>
    <ligand>
        <name>substrate</name>
    </ligand>
</feature>
<reference evidence="7 8" key="1">
    <citation type="submission" date="2020-08" db="EMBL/GenBank/DDBJ databases">
        <title>Genomic Encyclopedia of Type Strains, Phase IV (KMG-IV): sequencing the most valuable type-strain genomes for metagenomic binning, comparative biology and taxonomic classification.</title>
        <authorList>
            <person name="Goeker M."/>
        </authorList>
    </citation>
    <scope>NUCLEOTIDE SEQUENCE [LARGE SCALE GENOMIC DNA]</scope>
    <source>
        <strain evidence="7 8">DSM 28570</strain>
    </source>
</reference>
<keyword evidence="1 4" id="KW-0479">Metal-binding</keyword>
<dbReference type="GO" id="GO:0090614">
    <property type="term" value="F:5'-methylthioadenosine deaminase activity"/>
    <property type="evidence" value="ECO:0007669"/>
    <property type="project" value="UniProtKB-UniRule"/>
</dbReference>
<dbReference type="FunFam" id="3.20.20.140:FF:000014">
    <property type="entry name" value="5-methylthioadenosine/S-adenosylhomocysteine deaminase"/>
    <property type="match status" value="1"/>
</dbReference>
<dbReference type="GO" id="GO:0046872">
    <property type="term" value="F:metal ion binding"/>
    <property type="evidence" value="ECO:0007669"/>
    <property type="project" value="UniProtKB-KW"/>
</dbReference>
<dbReference type="Proteomes" id="UP000539642">
    <property type="component" value="Unassembled WGS sequence"/>
</dbReference>
<evidence type="ECO:0000259" key="5">
    <source>
        <dbReference type="Pfam" id="PF01979"/>
    </source>
</evidence>
<feature type="domain" description="Aminodeoxyfutalosine deaminase/Imidazolonepropionase-like composite" evidence="6">
    <location>
        <begin position="28"/>
        <end position="52"/>
    </location>
</feature>
<comment type="caution">
    <text evidence="4">Lacks conserved residue(s) required for the propagation of feature annotation.</text>
</comment>
<protein>
    <recommendedName>
        <fullName evidence="4">5-methylthioadenosine/S-adenosylhomocysteine deaminase</fullName>
        <shortName evidence="4">MTA/SAH deaminase</shortName>
        <ecNumber evidence="4">3.5.4.28</ecNumber>
        <ecNumber evidence="4">3.5.4.31</ecNumber>
    </recommendedName>
</protein>
<feature type="binding site" evidence="4">
    <location>
        <position position="218"/>
    </location>
    <ligand>
        <name>Zn(2+)</name>
        <dbReference type="ChEBI" id="CHEBI:29105"/>
    </ligand>
</feature>
<comment type="similarity">
    <text evidence="4">Belongs to the metallo-dependent hydrolases superfamily. MTA/SAH deaminase family.</text>
</comment>
<feature type="binding site" evidence="4">
    <location>
        <position position="191"/>
    </location>
    <ligand>
        <name>substrate</name>
    </ligand>
</feature>
<evidence type="ECO:0000313" key="7">
    <source>
        <dbReference type="EMBL" id="MBB5347791.1"/>
    </source>
</evidence>
<comment type="function">
    <text evidence="4">Catalyzes the deamination of 5-methylthioadenosine and S-adenosyl-L-homocysteine into 5-methylthioinosine and S-inosyl-L-homocysteine, respectively. Is also able to deaminate adenosine.</text>
</comment>
<dbReference type="AlphaFoldDB" id="A0A840V3U9"/>
<proteinExistence type="inferred from homology"/>
<keyword evidence="3 4" id="KW-0862">Zinc</keyword>
<dbReference type="HAMAP" id="MF_01281">
    <property type="entry name" value="MTA_SAH_deamin"/>
    <property type="match status" value="1"/>
</dbReference>
<dbReference type="Gene3D" id="3.20.20.140">
    <property type="entry name" value="Metal-dependent hydrolases"/>
    <property type="match status" value="1"/>
</dbReference>
<dbReference type="EC" id="3.5.4.28" evidence="4"/>
<evidence type="ECO:0000256" key="4">
    <source>
        <dbReference type="HAMAP-Rule" id="MF_01281"/>
    </source>
</evidence>
<dbReference type="CDD" id="cd01298">
    <property type="entry name" value="ATZ_TRZ_like"/>
    <property type="match status" value="1"/>
</dbReference>
<dbReference type="InterPro" id="IPR050287">
    <property type="entry name" value="MTA/SAH_deaminase"/>
</dbReference>
<feature type="binding site" evidence="4">
    <location>
        <position position="72"/>
    </location>
    <ligand>
        <name>Zn(2+)</name>
        <dbReference type="ChEBI" id="CHEBI:29105"/>
    </ligand>
</feature>
<dbReference type="EMBL" id="JACHEO010000006">
    <property type="protein sequence ID" value="MBB5347791.1"/>
    <property type="molecule type" value="Genomic_DNA"/>
</dbReference>
<dbReference type="PANTHER" id="PTHR43794">
    <property type="entry name" value="AMINOHYDROLASE SSNA-RELATED"/>
    <property type="match status" value="1"/>
</dbReference>
<feature type="binding site" evidence="4">
    <location>
        <position position="306"/>
    </location>
    <ligand>
        <name>Zn(2+)</name>
        <dbReference type="ChEBI" id="CHEBI:29105"/>
    </ligand>
</feature>
<gene>
    <name evidence="4" type="primary">mtaD</name>
    <name evidence="7" type="ORF">HNQ81_001515</name>
</gene>
<feature type="domain" description="Amidohydrolase-related" evidence="5">
    <location>
        <begin position="62"/>
        <end position="410"/>
    </location>
</feature>